<name>A0A1I5SN32_9PSEU</name>
<feature type="domain" description="DUF418" evidence="2">
    <location>
        <begin position="182"/>
        <end position="340"/>
    </location>
</feature>
<organism evidence="3 4">
    <name type="scientific">Amycolatopsis arida</name>
    <dbReference type="NCBI Taxonomy" id="587909"/>
    <lineage>
        <taxon>Bacteria</taxon>
        <taxon>Bacillati</taxon>
        <taxon>Actinomycetota</taxon>
        <taxon>Actinomycetes</taxon>
        <taxon>Pseudonocardiales</taxon>
        <taxon>Pseudonocardiaceae</taxon>
        <taxon>Amycolatopsis</taxon>
    </lineage>
</organism>
<dbReference type="InterPro" id="IPR007349">
    <property type="entry name" value="DUF418"/>
</dbReference>
<feature type="transmembrane region" description="Helical" evidence="1">
    <location>
        <begin position="64"/>
        <end position="95"/>
    </location>
</feature>
<feature type="transmembrane region" description="Helical" evidence="1">
    <location>
        <begin position="298"/>
        <end position="317"/>
    </location>
</feature>
<feature type="transmembrane region" description="Helical" evidence="1">
    <location>
        <begin position="273"/>
        <end position="292"/>
    </location>
</feature>
<evidence type="ECO:0000256" key="1">
    <source>
        <dbReference type="SAM" id="Phobius"/>
    </source>
</evidence>
<feature type="transmembrane region" description="Helical" evidence="1">
    <location>
        <begin position="21"/>
        <end position="44"/>
    </location>
</feature>
<dbReference type="PANTHER" id="PTHR30590">
    <property type="entry name" value="INNER MEMBRANE PROTEIN"/>
    <property type="match status" value="1"/>
</dbReference>
<dbReference type="PANTHER" id="PTHR30590:SF2">
    <property type="entry name" value="INNER MEMBRANE PROTEIN"/>
    <property type="match status" value="1"/>
</dbReference>
<feature type="transmembrane region" description="Helical" evidence="1">
    <location>
        <begin position="197"/>
        <end position="217"/>
    </location>
</feature>
<dbReference type="InterPro" id="IPR052529">
    <property type="entry name" value="Bact_Transport_Assoc"/>
</dbReference>
<keyword evidence="4" id="KW-1185">Reference proteome</keyword>
<dbReference type="OrthoDB" id="9807744at2"/>
<feature type="transmembrane region" description="Helical" evidence="1">
    <location>
        <begin position="102"/>
        <end position="123"/>
    </location>
</feature>
<proteinExistence type="predicted"/>
<dbReference type="AlphaFoldDB" id="A0A1I5SN32"/>
<keyword evidence="1" id="KW-0812">Transmembrane</keyword>
<evidence type="ECO:0000313" key="3">
    <source>
        <dbReference type="EMBL" id="SFP72194.1"/>
    </source>
</evidence>
<evidence type="ECO:0000313" key="4">
    <source>
        <dbReference type="Proteomes" id="UP000198727"/>
    </source>
</evidence>
<reference evidence="4" key="1">
    <citation type="submission" date="2016-10" db="EMBL/GenBank/DDBJ databases">
        <authorList>
            <person name="Varghese N."/>
            <person name="Submissions S."/>
        </authorList>
    </citation>
    <scope>NUCLEOTIDE SEQUENCE [LARGE SCALE GENOMIC DNA]</scope>
    <source>
        <strain evidence="4">CGMCC 4.5579</strain>
    </source>
</reference>
<feature type="transmembrane region" description="Helical" evidence="1">
    <location>
        <begin position="229"/>
        <end position="252"/>
    </location>
</feature>
<feature type="transmembrane region" description="Helical" evidence="1">
    <location>
        <begin position="167"/>
        <end position="185"/>
    </location>
</feature>
<dbReference type="Pfam" id="PF04235">
    <property type="entry name" value="DUF418"/>
    <property type="match status" value="1"/>
</dbReference>
<gene>
    <name evidence="3" type="ORF">SAMN05421810_103205</name>
</gene>
<keyword evidence="1" id="KW-1133">Transmembrane helix</keyword>
<dbReference type="STRING" id="587909.SAMN05421810_103205"/>
<evidence type="ECO:0000259" key="2">
    <source>
        <dbReference type="Pfam" id="PF04235"/>
    </source>
</evidence>
<dbReference type="EMBL" id="FOWW01000003">
    <property type="protein sequence ID" value="SFP72194.1"/>
    <property type="molecule type" value="Genomic_DNA"/>
</dbReference>
<protein>
    <recommendedName>
        <fullName evidence="2">DUF418 domain-containing protein</fullName>
    </recommendedName>
</protein>
<accession>A0A1I5SN32</accession>
<sequence length="366" mass="39073">MHPGYPYATPEQHGLDAVTRWLVAFGFEAKFYVLFGFLFGYGLALQLGRSADGLGGRMARRLPLLFALGALHGVLLFSGDILMIYAIAGAALVLLRRVSVRQAVWLGVGLFGLVAAFLLLAVVTGDSGPGAPAADPEQVARNYRGGFAEVVGQRVADLAYGMSEWPVIVPIVLGYFLFGLAAGKAGLLHRRRIGSRALARACVVGALVGVPAAAVYASTSDAEGRLGLAMAGLGYYTAPVLTAAYAAGLLLLGRTRWGRRLHAALAPVGRLALTNYLGASLVCAVVFTGYGLALAGRVGLTVGVLVAVGIYLAQVPLSRWWSRRHAFGPAEWLLRSFTYLRRQPWRRQSWRPPNGSTTERMDHPVT</sequence>
<dbReference type="RefSeq" id="WP_092529874.1">
    <property type="nucleotide sequence ID" value="NZ_FOWW01000003.1"/>
</dbReference>
<dbReference type="Proteomes" id="UP000198727">
    <property type="component" value="Unassembled WGS sequence"/>
</dbReference>
<keyword evidence="1" id="KW-0472">Membrane</keyword>